<reference evidence="2" key="1">
    <citation type="journal article" date="2019" name="Int. J. Syst. Evol. Microbiol.">
        <title>The Global Catalogue of Microorganisms (GCM) 10K type strain sequencing project: providing services to taxonomists for standard genome sequencing and annotation.</title>
        <authorList>
            <consortium name="The Broad Institute Genomics Platform"/>
            <consortium name="The Broad Institute Genome Sequencing Center for Infectious Disease"/>
            <person name="Wu L."/>
            <person name="Ma J."/>
        </authorList>
    </citation>
    <scope>NUCLEOTIDE SEQUENCE [LARGE SCALE GENOMIC DNA]</scope>
    <source>
        <strain evidence="2">CCUG 54520</strain>
    </source>
</reference>
<keyword evidence="2" id="KW-1185">Reference proteome</keyword>
<name>A0ABV9FQT7_9NOCA</name>
<accession>A0ABV9FQT7</accession>
<dbReference type="RefSeq" id="WP_378417200.1">
    <property type="nucleotide sequence ID" value="NZ_JBHSFO010000005.1"/>
</dbReference>
<proteinExistence type="predicted"/>
<evidence type="ECO:0000313" key="2">
    <source>
        <dbReference type="Proteomes" id="UP001595914"/>
    </source>
</evidence>
<comment type="caution">
    <text evidence="1">The sequence shown here is derived from an EMBL/GenBank/DDBJ whole genome shotgun (WGS) entry which is preliminary data.</text>
</comment>
<evidence type="ECO:0000313" key="1">
    <source>
        <dbReference type="EMBL" id="MFC4604410.1"/>
    </source>
</evidence>
<dbReference type="Proteomes" id="UP001595914">
    <property type="component" value="Unassembled WGS sequence"/>
</dbReference>
<dbReference type="EMBL" id="JBHSFO010000005">
    <property type="protein sequence ID" value="MFC4604410.1"/>
    <property type="molecule type" value="Genomic_DNA"/>
</dbReference>
<sequence>MTTRNRYYPPIQGELEDEGFSADREDFAPGGAGEFEFEAEAYAAVHGEHEGEEEGEAFVNPVRRVYRDAETMAHLATRAGRTDSEAEAEAFIGALVPLAARLVPRAASIVAANAPAMIRGAARIARTLRHDPATRALVGALPVVLQRTAQSLADQAASGAAIDSSTVARTLGTMTQRVLAPSARGRSIRAVGVFDDRWHRAHRAAARQRVQPVYQSVAVRRRVHRR</sequence>
<organism evidence="1 2">
    <name type="scientific">Rhodococcus kronopolitis</name>
    <dbReference type="NCBI Taxonomy" id="1460226"/>
    <lineage>
        <taxon>Bacteria</taxon>
        <taxon>Bacillati</taxon>
        <taxon>Actinomycetota</taxon>
        <taxon>Actinomycetes</taxon>
        <taxon>Mycobacteriales</taxon>
        <taxon>Nocardiaceae</taxon>
        <taxon>Rhodococcus</taxon>
    </lineage>
</organism>
<gene>
    <name evidence="1" type="ORF">ACFO6S_12005</name>
</gene>
<protein>
    <submittedName>
        <fullName evidence="1">Uncharacterized protein</fullName>
    </submittedName>
</protein>